<dbReference type="RefSeq" id="WP_313273508.1">
    <property type="nucleotide sequence ID" value="NZ_JASXSX010000001.1"/>
</dbReference>
<dbReference type="EMBL" id="JASXSX010000001">
    <property type="protein sequence ID" value="MDT3767705.1"/>
    <property type="molecule type" value="Genomic_DNA"/>
</dbReference>
<reference evidence="1 2" key="1">
    <citation type="submission" date="2023-06" db="EMBL/GenBank/DDBJ databases">
        <title>Draft genome sequence of Gleimia hominis type strain CCUG 57540T.</title>
        <authorList>
            <person name="Salva-Serra F."/>
            <person name="Cardew S."/>
            <person name="Jensie Markopoulos S."/>
            <person name="Ohlen M."/>
            <person name="Inganas E."/>
            <person name="Svensson-Stadler L."/>
            <person name="Moore E.R.B."/>
        </authorList>
    </citation>
    <scope>NUCLEOTIDE SEQUENCE [LARGE SCALE GENOMIC DNA]</scope>
    <source>
        <strain evidence="1 2">CCUG 57540</strain>
    </source>
</reference>
<accession>A0ABU3IEN9</accession>
<evidence type="ECO:0000313" key="1">
    <source>
        <dbReference type="EMBL" id="MDT3767705.1"/>
    </source>
</evidence>
<proteinExistence type="predicted"/>
<protein>
    <recommendedName>
        <fullName evidence="3">LemA family protein</fullName>
    </recommendedName>
</protein>
<comment type="caution">
    <text evidence="1">The sequence shown here is derived from an EMBL/GenBank/DDBJ whole genome shotgun (WGS) entry which is preliminary data.</text>
</comment>
<gene>
    <name evidence="1" type="ORF">QS713_06460</name>
</gene>
<dbReference type="Proteomes" id="UP001247542">
    <property type="component" value="Unassembled WGS sequence"/>
</dbReference>
<organism evidence="1 2">
    <name type="scientific">Gleimia hominis</name>
    <dbReference type="NCBI Taxonomy" id="595468"/>
    <lineage>
        <taxon>Bacteria</taxon>
        <taxon>Bacillati</taxon>
        <taxon>Actinomycetota</taxon>
        <taxon>Actinomycetes</taxon>
        <taxon>Actinomycetales</taxon>
        <taxon>Actinomycetaceae</taxon>
        <taxon>Gleimia</taxon>
    </lineage>
</organism>
<name>A0ABU3IEN9_9ACTO</name>
<evidence type="ECO:0008006" key="3">
    <source>
        <dbReference type="Google" id="ProtNLM"/>
    </source>
</evidence>
<evidence type="ECO:0000313" key="2">
    <source>
        <dbReference type="Proteomes" id="UP001247542"/>
    </source>
</evidence>
<sequence length="160" mass="18227">MSKWIAVTALVVVVLIGLLVSKARRLDALHRRGNGAYALLCQRLEERWELAGKVAQLYPHAPQVPQRACDFPTQTNESQLSRWITAVRPLLEQNESNLDQPATALLQKLDDNALELQVARRFYNNEVATIRRLRLNWAVRLFHLAGRAPMPESFDMDDGE</sequence>
<keyword evidence="2" id="KW-1185">Reference proteome</keyword>